<dbReference type="PANTHER" id="PTHR24139">
    <property type="entry name" value="CALCIUM-INDEPENDENT PHOSPHOLIPASE A2"/>
    <property type="match status" value="1"/>
</dbReference>
<dbReference type="Pfam" id="PF12796">
    <property type="entry name" value="Ank_2"/>
    <property type="match status" value="1"/>
</dbReference>
<accession>A0ABY7DKJ1</accession>
<keyword evidence="8" id="KW-0442">Lipid degradation</keyword>
<dbReference type="Proteomes" id="UP001164746">
    <property type="component" value="Chromosome 2"/>
</dbReference>
<dbReference type="PROSITE" id="PS50088">
    <property type="entry name" value="ANK_REPEAT"/>
    <property type="match status" value="1"/>
</dbReference>
<feature type="active site" description="Nucleophile" evidence="8">
    <location>
        <position position="400"/>
    </location>
</feature>
<dbReference type="Gene3D" id="3.40.1090.10">
    <property type="entry name" value="Cytosolic phospholipase A2 catalytic domain"/>
    <property type="match status" value="2"/>
</dbReference>
<evidence type="ECO:0000256" key="5">
    <source>
        <dbReference type="ARBA" id="ARBA00023098"/>
    </source>
</evidence>
<reference evidence="10" key="1">
    <citation type="submission" date="2022-11" db="EMBL/GenBank/DDBJ databases">
        <title>Centuries of genome instability and evolution in soft-shell clam transmissible cancer (bioRxiv).</title>
        <authorList>
            <person name="Hart S.F.M."/>
            <person name="Yonemitsu M.A."/>
            <person name="Giersch R.M."/>
            <person name="Beal B.F."/>
            <person name="Arriagada G."/>
            <person name="Davis B.W."/>
            <person name="Ostrander E.A."/>
            <person name="Goff S.P."/>
            <person name="Metzger M.J."/>
        </authorList>
    </citation>
    <scope>NUCLEOTIDE SEQUENCE</scope>
    <source>
        <strain evidence="10">MELC-2E11</strain>
        <tissue evidence="10">Siphon/mantle</tissue>
    </source>
</reference>
<dbReference type="PROSITE" id="PS51635">
    <property type="entry name" value="PNPLA"/>
    <property type="match status" value="1"/>
</dbReference>
<evidence type="ECO:0000256" key="6">
    <source>
        <dbReference type="ARBA" id="ARBA00023422"/>
    </source>
</evidence>
<keyword evidence="5 8" id="KW-0443">Lipid metabolism</keyword>
<feature type="domain" description="PNPLA" evidence="9">
    <location>
        <begin position="362"/>
        <end position="497"/>
    </location>
</feature>
<evidence type="ECO:0000256" key="1">
    <source>
        <dbReference type="ARBA" id="ARBA00013278"/>
    </source>
</evidence>
<keyword evidence="3 8" id="KW-0378">Hydrolase</keyword>
<dbReference type="InterPro" id="IPR036770">
    <property type="entry name" value="Ankyrin_rpt-contain_sf"/>
</dbReference>
<organism evidence="10 11">
    <name type="scientific">Mya arenaria</name>
    <name type="common">Soft-shell clam</name>
    <dbReference type="NCBI Taxonomy" id="6604"/>
    <lineage>
        <taxon>Eukaryota</taxon>
        <taxon>Metazoa</taxon>
        <taxon>Spiralia</taxon>
        <taxon>Lophotrochozoa</taxon>
        <taxon>Mollusca</taxon>
        <taxon>Bivalvia</taxon>
        <taxon>Autobranchia</taxon>
        <taxon>Heteroconchia</taxon>
        <taxon>Euheterodonta</taxon>
        <taxon>Imparidentia</taxon>
        <taxon>Neoheterodontei</taxon>
        <taxon>Myida</taxon>
        <taxon>Myoidea</taxon>
        <taxon>Myidae</taxon>
        <taxon>Mya</taxon>
    </lineage>
</organism>
<dbReference type="InterPro" id="IPR016035">
    <property type="entry name" value="Acyl_Trfase/lysoPLipase"/>
</dbReference>
<dbReference type="InterPro" id="IPR002110">
    <property type="entry name" value="Ankyrin_rpt"/>
</dbReference>
<feature type="short sequence motif" description="DGA/G" evidence="8">
    <location>
        <begin position="484"/>
        <end position="486"/>
    </location>
</feature>
<evidence type="ECO:0000256" key="4">
    <source>
        <dbReference type="ARBA" id="ARBA00023043"/>
    </source>
</evidence>
<protein>
    <recommendedName>
        <fullName evidence="1">phospholipase A2</fullName>
        <ecNumber evidence="1">3.1.1.4</ecNumber>
    </recommendedName>
</protein>
<evidence type="ECO:0000256" key="8">
    <source>
        <dbReference type="PROSITE-ProRule" id="PRU01161"/>
    </source>
</evidence>
<comment type="catalytic activity">
    <reaction evidence="6">
        <text>a 1,2-diacyl-sn-glycero-3-phosphocholine + H2O = a 1-acyl-sn-glycero-3-phosphocholine + a fatty acid + H(+)</text>
        <dbReference type="Rhea" id="RHEA:15801"/>
        <dbReference type="ChEBI" id="CHEBI:15377"/>
        <dbReference type="ChEBI" id="CHEBI:15378"/>
        <dbReference type="ChEBI" id="CHEBI:28868"/>
        <dbReference type="ChEBI" id="CHEBI:57643"/>
        <dbReference type="ChEBI" id="CHEBI:58168"/>
        <dbReference type="EC" id="3.1.1.4"/>
    </reaction>
    <physiologicalReaction direction="left-to-right" evidence="6">
        <dbReference type="Rhea" id="RHEA:15802"/>
    </physiologicalReaction>
</comment>
<feature type="repeat" description="ANK" evidence="7">
    <location>
        <begin position="235"/>
        <end position="267"/>
    </location>
</feature>
<dbReference type="SUPFAM" id="SSF48403">
    <property type="entry name" value="Ankyrin repeat"/>
    <property type="match status" value="1"/>
</dbReference>
<dbReference type="EMBL" id="CP111013">
    <property type="protein sequence ID" value="WAQ97403.1"/>
    <property type="molecule type" value="Genomic_DNA"/>
</dbReference>
<dbReference type="Gene3D" id="1.25.40.20">
    <property type="entry name" value="Ankyrin repeat-containing domain"/>
    <property type="match status" value="1"/>
</dbReference>
<feature type="short sequence motif" description="GXSXG" evidence="8">
    <location>
        <begin position="398"/>
        <end position="402"/>
    </location>
</feature>
<keyword evidence="11" id="KW-1185">Reference proteome</keyword>
<dbReference type="PANTHER" id="PTHR24139:SF34">
    <property type="entry name" value="85_88 KDA CALCIUM-INDEPENDENT PHOSPHOLIPASE A2"/>
    <property type="match status" value="1"/>
</dbReference>
<proteinExistence type="predicted"/>
<dbReference type="SMART" id="SM00248">
    <property type="entry name" value="ANK"/>
    <property type="match status" value="5"/>
</dbReference>
<keyword evidence="4 7" id="KW-0040">ANK repeat</keyword>
<dbReference type="InterPro" id="IPR002641">
    <property type="entry name" value="PNPLA_dom"/>
</dbReference>
<dbReference type="InterPro" id="IPR047148">
    <property type="entry name" value="PLPL9"/>
</dbReference>
<evidence type="ECO:0000313" key="10">
    <source>
        <dbReference type="EMBL" id="WAQ97403.1"/>
    </source>
</evidence>
<sequence length="671" mass="73700">MAPSVFRLSKDVEAFTLFRQLDKTLTDLVAGTSSVYEEAKVQLACDTVRQHPTWNSAHVAAYIGVFETFKDPKVKKLINDVDSVSGISPLMAGIIGRQKHCMHEMLVNGAEVDKADFVGHTAYHYAVKYLPEVLDFLFDHDKHKTYDWTNEKGHTALYKACMEAPEPRPQGEAIEKSVAVEMLLEGGADPYITNSYKRPIHEAVELGELSINIHDTQVTELLCRLGCDVDTVSGTNHTPLQVMLMFGRKESLMELLCYGANVNIGDSNGDTPLHFAVKVILHMLHVSGAKRCSTDTKGCVAGCSMEGTNNGKPEEKSKKLFQLDKMALFDDMLCTAVSCSAMMESGKGEALLDLTDGPIDVLCLDGGGIRGLVLIQLLAAIEEAADTPVHELFDWVGGTSTGGLLALAMGIGRVMVTGVLADRFPAELHLFRSYQPTLDKPTEPHGRGQTFEPIKAPHEQLMWKCARSTGAAPTYFRAFGQFMDGGMISNNPTLDVLTEIHEYNTGLKFRNEREKVRPLGVVVSLGCGRPPKVRHDHFDVYKPSSPLEIHKVYKGTTALLQHLIEGATVAEGRPVDRARAWCSMINVPFYRFSPQLSEDIALDCTDNESLINMLWDTQCYIVANHHRIQQVAQLLKAGKQATGHVGGDAQHLSSVQGVSTDLKDLKLHAAS</sequence>
<evidence type="ECO:0000256" key="2">
    <source>
        <dbReference type="ARBA" id="ARBA00022737"/>
    </source>
</evidence>
<name>A0ABY7DKJ1_MYAAR</name>
<dbReference type="SUPFAM" id="SSF52151">
    <property type="entry name" value="FabD/lysophospholipase-like"/>
    <property type="match status" value="1"/>
</dbReference>
<evidence type="ECO:0000256" key="3">
    <source>
        <dbReference type="ARBA" id="ARBA00022801"/>
    </source>
</evidence>
<feature type="short sequence motif" description="GXGXXG" evidence="8">
    <location>
        <begin position="366"/>
        <end position="371"/>
    </location>
</feature>
<dbReference type="EC" id="3.1.1.4" evidence="1"/>
<keyword evidence="2" id="KW-0677">Repeat</keyword>
<evidence type="ECO:0000256" key="7">
    <source>
        <dbReference type="PROSITE-ProRule" id="PRU00023"/>
    </source>
</evidence>
<gene>
    <name evidence="10" type="ORF">MAR_030093</name>
</gene>
<feature type="active site" description="Proton acceptor" evidence="8">
    <location>
        <position position="484"/>
    </location>
</feature>
<evidence type="ECO:0000259" key="9">
    <source>
        <dbReference type="PROSITE" id="PS51635"/>
    </source>
</evidence>
<evidence type="ECO:0000313" key="11">
    <source>
        <dbReference type="Proteomes" id="UP001164746"/>
    </source>
</evidence>